<feature type="region of interest" description="Disordered" evidence="5">
    <location>
        <begin position="825"/>
        <end position="893"/>
    </location>
</feature>
<evidence type="ECO:0000259" key="6">
    <source>
        <dbReference type="Pfam" id="PF04821"/>
    </source>
</evidence>
<accession>A0A4T0IZE5</accession>
<protein>
    <recommendedName>
        <fullName evidence="6">Timeless N-terminal domain-containing protein</fullName>
    </recommendedName>
</protein>
<dbReference type="EMBL" id="SPOI01000148">
    <property type="protein sequence ID" value="TIB35353.1"/>
    <property type="molecule type" value="Genomic_DNA"/>
</dbReference>
<sequence length="893" mass="101883">MSDSESEAGEIDLRELYRDPIISRISAVGGVEAIKLQDGSISQEYKLGDECLGCLKDLKKFWRKDDDDPNRTVARILHESGVFTNDLLKILALSVSRGNSGDRIALAATDLISCLTWPISIEEEFKELVDREEEHKVINFEYTSFIQAQQAYKLAIVKSKTVQHLLELLLPRLAKSRLERTERDDQVVALILHTFRNILAIKDTDAHPGVQSELIDQMHSFEILSLFNTLASSSDQRELIAYNVVVLEIFHFLFRGIRAEELTLDPVKASSAGLSNLLDIENKQKRLNNRSNTSRHSRFGTTVSVLSGDNRFVQSRQSAITPSGGEQSMDIGKKKVFKRSKDQDNSGETLLNASARKHLKELAELFLKTSYDTFFTTLLKDFRMERPKVRETDKARWFSLSAFFLEYFNTKWRSTDASKLPAVEAENTFGYVGCMIDPTTVGYVSARMAVTIDDKPPSWKELHCAINCLIQILSLVDEMISCTQAPAVVEVAEVLQDKLYYSGDVMDVIVMLMGRYKEQSVQFLESIVHLAYVFLRMLENFSKSKAYMFVRKRKSSKRRNGDINEPTMQTTAEDDAEANRETLSAAEHKFVFSSYERRFASENIVKTCLTYLERHLEFHSTSQLKHVVNLLYRQAVRAQGEELFYKVSTLNIFRNVQDQVVKSAVNYHSGPYKDLMKLIEFILRKFFKSAAENPMIFVEALFPMRSHSRKNAAIEAEDVKETGLSDDNENRPKSDADFPDGAHVSEHKKKRPRAHRRRRDDEEQREVTVRQEQAQSYLSAKFIEDSDEDEESLQDFYRKEESLRAHAKNAAATAEVPQDSLSLVAKRRKAKEAEQVEPSQGPVIQNSVDDNLQSQELFSQSVMDVAGDEDEDDTSTQAKSLSKRRRVIDSDDE</sequence>
<dbReference type="GO" id="GO:0043111">
    <property type="term" value="P:replication fork arrest"/>
    <property type="evidence" value="ECO:0007669"/>
    <property type="project" value="TreeGrafter"/>
</dbReference>
<dbReference type="PANTHER" id="PTHR22940:SF4">
    <property type="entry name" value="PROTEIN TIMELESS HOMOLOG"/>
    <property type="match status" value="1"/>
</dbReference>
<keyword evidence="3" id="KW-0539">Nucleus</keyword>
<gene>
    <name evidence="8" type="ORF">E3P86_02690</name>
    <name evidence="7" type="ORF">E3P90_01049</name>
</gene>
<dbReference type="InterPro" id="IPR006906">
    <property type="entry name" value="Timeless_N"/>
</dbReference>
<evidence type="ECO:0000256" key="1">
    <source>
        <dbReference type="ARBA" id="ARBA00004123"/>
    </source>
</evidence>
<feature type="compositionally biased region" description="Basic and acidic residues" evidence="5">
    <location>
        <begin position="759"/>
        <end position="769"/>
    </location>
</feature>
<dbReference type="GO" id="GO:0006281">
    <property type="term" value="P:DNA repair"/>
    <property type="evidence" value="ECO:0007669"/>
    <property type="project" value="TreeGrafter"/>
</dbReference>
<dbReference type="InterPro" id="IPR044998">
    <property type="entry name" value="Timeless"/>
</dbReference>
<evidence type="ECO:0000256" key="2">
    <source>
        <dbReference type="ARBA" id="ARBA00022880"/>
    </source>
</evidence>
<dbReference type="GO" id="GO:0000076">
    <property type="term" value="P:DNA replication checkpoint signaling"/>
    <property type="evidence" value="ECO:0007669"/>
    <property type="project" value="TreeGrafter"/>
</dbReference>
<evidence type="ECO:0000256" key="4">
    <source>
        <dbReference type="ARBA" id="ARBA00023306"/>
    </source>
</evidence>
<evidence type="ECO:0000313" key="7">
    <source>
        <dbReference type="EMBL" id="TIB14907.1"/>
    </source>
</evidence>
<dbReference type="PANTHER" id="PTHR22940">
    <property type="entry name" value="TIMEOUT/TIMELESS-2"/>
    <property type="match status" value="1"/>
</dbReference>
<dbReference type="EMBL" id="SPOF01000009">
    <property type="protein sequence ID" value="TIB14907.1"/>
    <property type="molecule type" value="Genomic_DNA"/>
</dbReference>
<evidence type="ECO:0000256" key="5">
    <source>
        <dbReference type="SAM" id="MobiDB-lite"/>
    </source>
</evidence>
<dbReference type="Proteomes" id="UP000310689">
    <property type="component" value="Unassembled WGS sequence"/>
</dbReference>
<dbReference type="Proteomes" id="UP000306954">
    <property type="component" value="Unassembled WGS sequence"/>
</dbReference>
<feature type="compositionally biased region" description="Polar residues" evidence="5">
    <location>
        <begin position="842"/>
        <end position="862"/>
    </location>
</feature>
<comment type="caution">
    <text evidence="8">The sequence shown here is derived from an EMBL/GenBank/DDBJ whole genome shotgun (WGS) entry which is preliminary data.</text>
</comment>
<evidence type="ECO:0000313" key="8">
    <source>
        <dbReference type="EMBL" id="TIB35353.1"/>
    </source>
</evidence>
<feature type="region of interest" description="Disordered" evidence="5">
    <location>
        <begin position="714"/>
        <end position="773"/>
    </location>
</feature>
<evidence type="ECO:0000313" key="10">
    <source>
        <dbReference type="Proteomes" id="UP000310689"/>
    </source>
</evidence>
<reference evidence="9 10" key="1">
    <citation type="submission" date="2019-03" db="EMBL/GenBank/DDBJ databases">
        <title>Sequencing 23 genomes of Wallemia ichthyophaga.</title>
        <authorList>
            <person name="Gostincar C."/>
        </authorList>
    </citation>
    <scope>NUCLEOTIDE SEQUENCE [LARGE SCALE GENOMIC DNA]</scope>
    <source>
        <strain evidence="8 10">EXF-6200</strain>
        <strain evidence="7 9">EXF-8621</strain>
    </source>
</reference>
<feature type="domain" description="Timeless N-terminal" evidence="6">
    <location>
        <begin position="44"/>
        <end position="305"/>
    </location>
</feature>
<name>A0A4T0IZE5_WALIC</name>
<dbReference type="Pfam" id="PF04821">
    <property type="entry name" value="TIMELESS"/>
    <property type="match status" value="1"/>
</dbReference>
<feature type="compositionally biased region" description="Basic and acidic residues" evidence="5">
    <location>
        <begin position="717"/>
        <end position="736"/>
    </location>
</feature>
<dbReference type="GO" id="GO:0031298">
    <property type="term" value="C:replication fork protection complex"/>
    <property type="evidence" value="ECO:0007669"/>
    <property type="project" value="TreeGrafter"/>
</dbReference>
<keyword evidence="2" id="KW-0236">DNA replication inhibitor</keyword>
<evidence type="ECO:0000256" key="3">
    <source>
        <dbReference type="ARBA" id="ARBA00023242"/>
    </source>
</evidence>
<comment type="subcellular location">
    <subcellularLocation>
        <location evidence="1">Nucleus</location>
    </subcellularLocation>
</comment>
<organism evidence="8 10">
    <name type="scientific">Wallemia ichthyophaga</name>
    <dbReference type="NCBI Taxonomy" id="245174"/>
    <lineage>
        <taxon>Eukaryota</taxon>
        <taxon>Fungi</taxon>
        <taxon>Dikarya</taxon>
        <taxon>Basidiomycota</taxon>
        <taxon>Wallemiomycotina</taxon>
        <taxon>Wallemiomycetes</taxon>
        <taxon>Wallemiales</taxon>
        <taxon>Wallemiaceae</taxon>
        <taxon>Wallemia</taxon>
    </lineage>
</organism>
<proteinExistence type="predicted"/>
<keyword evidence="4" id="KW-0131">Cell cycle</keyword>
<dbReference type="GO" id="GO:0003677">
    <property type="term" value="F:DNA binding"/>
    <property type="evidence" value="ECO:0007669"/>
    <property type="project" value="TreeGrafter"/>
</dbReference>
<dbReference type="AlphaFoldDB" id="A0A4T0IZE5"/>
<feature type="compositionally biased region" description="Basic residues" evidence="5">
    <location>
        <begin position="746"/>
        <end position="758"/>
    </location>
</feature>
<evidence type="ECO:0000313" key="9">
    <source>
        <dbReference type="Proteomes" id="UP000306954"/>
    </source>
</evidence>